<organism evidence="2 3">
    <name type="scientific">Pseudocohnilembus persalinus</name>
    <name type="common">Ciliate</name>
    <dbReference type="NCBI Taxonomy" id="266149"/>
    <lineage>
        <taxon>Eukaryota</taxon>
        <taxon>Sar</taxon>
        <taxon>Alveolata</taxon>
        <taxon>Ciliophora</taxon>
        <taxon>Intramacronucleata</taxon>
        <taxon>Oligohymenophorea</taxon>
        <taxon>Scuticociliatia</taxon>
        <taxon>Philasterida</taxon>
        <taxon>Pseudocohnilembidae</taxon>
        <taxon>Pseudocohnilembus</taxon>
    </lineage>
</organism>
<keyword evidence="3" id="KW-1185">Reference proteome</keyword>
<dbReference type="InParanoid" id="A0A0V0R944"/>
<dbReference type="EMBL" id="LDAU01000008">
    <property type="protein sequence ID" value="KRX11012.1"/>
    <property type="molecule type" value="Genomic_DNA"/>
</dbReference>
<sequence length="310" mass="36271">MQNQKKGILKKQVTFYTPTNQNLTESCHNIQDENNILTKKQNAPPKKKCSKLKNQGLVQKSKQLRPFDEKFFAQLGDLEDKIYQRKFNLDTINMLVEQYSKCVEYYDSKRDPISKYFQEKIQATLMNKKALKILFDNDKENIQINSSLNLLAKNQPNINTKKSSNLFKPINNNNPHYYNFDYDSNKIQNNNYIIGDLQNLNLTEDSSSTQNSYNQNDSIQMENILRNSSDNSTSVDSFSQQQAQQQQDQKFNVEAILNESDKIQQLNQQLMEEDVLQQENQIIQRVQSKIEERNLKCEQSITNEKSLIEV</sequence>
<gene>
    <name evidence="2" type="ORF">PPERSA_01211</name>
</gene>
<evidence type="ECO:0000313" key="3">
    <source>
        <dbReference type="Proteomes" id="UP000054937"/>
    </source>
</evidence>
<dbReference type="AlphaFoldDB" id="A0A0V0R944"/>
<evidence type="ECO:0000256" key="1">
    <source>
        <dbReference type="SAM" id="MobiDB-lite"/>
    </source>
</evidence>
<dbReference type="Proteomes" id="UP000054937">
    <property type="component" value="Unassembled WGS sequence"/>
</dbReference>
<reference evidence="2 3" key="1">
    <citation type="journal article" date="2015" name="Sci. Rep.">
        <title>Genome of the facultative scuticociliatosis pathogen Pseudocohnilembus persalinus provides insight into its virulence through horizontal gene transfer.</title>
        <authorList>
            <person name="Xiong J."/>
            <person name="Wang G."/>
            <person name="Cheng J."/>
            <person name="Tian M."/>
            <person name="Pan X."/>
            <person name="Warren A."/>
            <person name="Jiang C."/>
            <person name="Yuan D."/>
            <person name="Miao W."/>
        </authorList>
    </citation>
    <scope>NUCLEOTIDE SEQUENCE [LARGE SCALE GENOMIC DNA]</scope>
    <source>
        <strain evidence="2">36N120E</strain>
    </source>
</reference>
<name>A0A0V0R944_PSEPJ</name>
<comment type="caution">
    <text evidence="2">The sequence shown here is derived from an EMBL/GenBank/DDBJ whole genome shotgun (WGS) entry which is preliminary data.</text>
</comment>
<proteinExistence type="predicted"/>
<accession>A0A0V0R944</accession>
<feature type="region of interest" description="Disordered" evidence="1">
    <location>
        <begin position="228"/>
        <end position="247"/>
    </location>
</feature>
<evidence type="ECO:0000313" key="2">
    <source>
        <dbReference type="EMBL" id="KRX11012.1"/>
    </source>
</evidence>
<protein>
    <submittedName>
        <fullName evidence="2">Uncharacterized protein</fullName>
    </submittedName>
</protein>